<dbReference type="InterPro" id="IPR005094">
    <property type="entry name" value="Endonuclease_MobA/VirD2"/>
</dbReference>
<evidence type="ECO:0000256" key="1">
    <source>
        <dbReference type="SAM" id="Coils"/>
    </source>
</evidence>
<dbReference type="AlphaFoldDB" id="A0A564TUD0"/>
<accession>A0A564TUD0</accession>
<gene>
    <name evidence="4" type="ORF">DLSSTS7063_01773</name>
</gene>
<evidence type="ECO:0000313" key="5">
    <source>
        <dbReference type="Proteomes" id="UP000398619"/>
    </source>
</evidence>
<dbReference type="EMBL" id="CABHNM010000040">
    <property type="protein sequence ID" value="VUX10836.1"/>
    <property type="molecule type" value="Genomic_DNA"/>
</dbReference>
<reference evidence="4 5" key="1">
    <citation type="submission" date="2019-07" db="EMBL/GenBank/DDBJ databases">
        <authorList>
            <person name="Hibberd C M."/>
            <person name="Gehrig L. J."/>
            <person name="Chang H.-W."/>
            <person name="Venkatesh S."/>
        </authorList>
    </citation>
    <scope>NUCLEOTIDE SEQUENCE [LARGE SCALE GENOMIC DNA]</scope>
    <source>
        <strain evidence="4">Dorea_longicatena_SSTS_Bg7063</strain>
    </source>
</reference>
<name>A0A564TUD0_9FIRM</name>
<sequence>MIILAVLKHIKSHNANYSDTMEYLLFQHDEKTGEVLRNELGQKILRDEFYQDGLNCNPDTFDIECRMTNEVFKKNRRRNELKSHHYIISFDPADVSECGLTGKRAQELCLEFAKKNFPGYQTVVVTHTDGSNHSGNIHTHIVINSVRKYAVERQNYMDKPNEEKAGYKHRSTNRFLEHLKKEVMAMCERENLHQIDLLTPAPEKITEAEFRVKARGQKKLEQINREIIQKGLKPASTTFQTQKDFLRKAIEECSKSARDFKEFQSLLLENYNISVLSQRGRYRYLHPDRDRRITEKALGTDYGKEHLEERFLQNKKEIRSEIRTSASSYTDADYHKDPVAIIYYQTRLRLVVDLQTNVKAMQNDAYARKVKITNLQQMANTLIYIQEHGYDTRENLSAVTAKAKEDLNKACNNLNELTAELKTLNAQIHYTGQYFSSKSIYAEFIKSRKKKVFRREHGSELQAYEQARDRLKNFYPDGKMLSMKTLKSQKQELQDKIIYQENKLKELKERCRELETVSYNVDAILDRNAMETEKAPVHSASHHKSPKERKEESL</sequence>
<feature type="coiled-coil region" evidence="1">
    <location>
        <begin position="483"/>
        <end position="517"/>
    </location>
</feature>
<keyword evidence="1" id="KW-0175">Coiled coil</keyword>
<proteinExistence type="predicted"/>
<protein>
    <recommendedName>
        <fullName evidence="3">MobA/VirD2-like nuclease domain-containing protein</fullName>
    </recommendedName>
</protein>
<feature type="region of interest" description="Disordered" evidence="2">
    <location>
        <begin position="530"/>
        <end position="554"/>
    </location>
</feature>
<dbReference type="Pfam" id="PF03432">
    <property type="entry name" value="Relaxase"/>
    <property type="match status" value="1"/>
</dbReference>
<evidence type="ECO:0000256" key="2">
    <source>
        <dbReference type="SAM" id="MobiDB-lite"/>
    </source>
</evidence>
<feature type="domain" description="MobA/VirD2-like nuclease" evidence="3">
    <location>
        <begin position="48"/>
        <end position="149"/>
    </location>
</feature>
<dbReference type="Proteomes" id="UP000398619">
    <property type="component" value="Unassembled WGS sequence"/>
</dbReference>
<evidence type="ECO:0000259" key="3">
    <source>
        <dbReference type="Pfam" id="PF03432"/>
    </source>
</evidence>
<organism evidence="4 5">
    <name type="scientific">Dorea longicatena</name>
    <dbReference type="NCBI Taxonomy" id="88431"/>
    <lineage>
        <taxon>Bacteria</taxon>
        <taxon>Bacillati</taxon>
        <taxon>Bacillota</taxon>
        <taxon>Clostridia</taxon>
        <taxon>Lachnospirales</taxon>
        <taxon>Lachnospiraceae</taxon>
        <taxon>Dorea</taxon>
    </lineage>
</organism>
<evidence type="ECO:0000313" key="4">
    <source>
        <dbReference type="EMBL" id="VUX10836.1"/>
    </source>
</evidence>
<feature type="coiled-coil region" evidence="1">
    <location>
        <begin position="400"/>
        <end position="427"/>
    </location>
</feature>